<feature type="compositionally biased region" description="Polar residues" evidence="3">
    <location>
        <begin position="1"/>
        <end position="10"/>
    </location>
</feature>
<gene>
    <name evidence="4" type="ordered locus">Tmar_0886</name>
</gene>
<evidence type="ECO:0000256" key="1">
    <source>
        <dbReference type="ARBA" id="ARBA00007847"/>
    </source>
</evidence>
<feature type="region of interest" description="Disordered" evidence="3">
    <location>
        <begin position="1"/>
        <end position="37"/>
    </location>
</feature>
<dbReference type="eggNOG" id="COG1794">
    <property type="taxonomic scope" value="Bacteria"/>
</dbReference>
<sequence length="296" mass="31011">MHQNRRNGLSQEPCALERRPDAPAPAPEEDPARTEEDYAVRATAAALPGEPGPAIGILGGMGPEATVDLFAKIVRATPARVDQDHVRVIIDNNPKIPDRTAYLRGCGPDPVPAMVAGIRGLVSLGATLILIPCNTAHVYFDRLQAESPVPILHIMREVARALAPGGDPAAGLAAGGPVGLLATELTVASGLYHRALAEVGLQVLVPEPAYQAQVTRAIFGPDGIKAGVYGPARQRLLEAGAHLVERGARVLIAGCTELPLVLRPGDFPVPWVDPAEILARAALARVLGAPVEVGRR</sequence>
<protein>
    <submittedName>
        <fullName evidence="4">Aspartate racemase</fullName>
    </submittedName>
</protein>
<evidence type="ECO:0000256" key="2">
    <source>
        <dbReference type="ARBA" id="ARBA00023235"/>
    </source>
</evidence>
<dbReference type="OrthoDB" id="9803739at2"/>
<dbReference type="PANTHER" id="PTHR21198">
    <property type="entry name" value="GLUTAMATE RACEMASE"/>
    <property type="match status" value="1"/>
</dbReference>
<dbReference type="InterPro" id="IPR015942">
    <property type="entry name" value="Asp/Glu/hydantoin_racemase"/>
</dbReference>
<evidence type="ECO:0000256" key="3">
    <source>
        <dbReference type="SAM" id="MobiDB-lite"/>
    </source>
</evidence>
<dbReference type="Gene3D" id="3.40.50.1860">
    <property type="match status" value="2"/>
</dbReference>
<reference evidence="4 5" key="1">
    <citation type="journal article" date="2010" name="Stand. Genomic Sci.">
        <title>Complete genome sequence of Thermaerobacter marianensis type strain (7p75a).</title>
        <authorList>
            <person name="Han C."/>
            <person name="Gu W."/>
            <person name="Zhang X."/>
            <person name="Lapidus A."/>
            <person name="Nolan M."/>
            <person name="Copeland A."/>
            <person name="Lucas S."/>
            <person name="Del Rio T.G."/>
            <person name="Tice H."/>
            <person name="Cheng J.F."/>
            <person name="Tapia R."/>
            <person name="Goodwin L."/>
            <person name="Pitluck S."/>
            <person name="Pagani I."/>
            <person name="Ivanova N."/>
            <person name="Mavromatis K."/>
            <person name="Mikhailova N."/>
            <person name="Pati A."/>
            <person name="Chen A."/>
            <person name="Palaniappan K."/>
            <person name="Land M."/>
            <person name="Hauser L."/>
            <person name="Chang Y.J."/>
            <person name="Jeffries C.D."/>
            <person name="Schneider S."/>
            <person name="Rohde M."/>
            <person name="Goker M."/>
            <person name="Pukall R."/>
            <person name="Woyke T."/>
            <person name="Bristow J."/>
            <person name="Eisen J.A."/>
            <person name="Markowitz V."/>
            <person name="Hugenholtz P."/>
            <person name="Kyrpides N.C."/>
            <person name="Klenk H.P."/>
            <person name="Detter J.C."/>
        </authorList>
    </citation>
    <scope>NUCLEOTIDE SEQUENCE [LARGE SCALE GENOMIC DNA]</scope>
    <source>
        <strain evidence="5">ATCC 700841 / DSM 12885 / JCM 10246 / 7p75a</strain>
    </source>
</reference>
<comment type="similarity">
    <text evidence="1">Belongs to the aspartate/glutamate racemases family.</text>
</comment>
<dbReference type="InterPro" id="IPR001920">
    <property type="entry name" value="Asp/Glu_race"/>
</dbReference>
<dbReference type="SUPFAM" id="SSF53681">
    <property type="entry name" value="Aspartate/glutamate racemase"/>
    <property type="match status" value="2"/>
</dbReference>
<evidence type="ECO:0000313" key="4">
    <source>
        <dbReference type="EMBL" id="ADU51000.1"/>
    </source>
</evidence>
<keyword evidence="5" id="KW-1185">Reference proteome</keyword>
<organism evidence="4 5">
    <name type="scientific">Thermaerobacter marianensis (strain ATCC 700841 / DSM 12885 / JCM 10246 / 7p75a)</name>
    <dbReference type="NCBI Taxonomy" id="644966"/>
    <lineage>
        <taxon>Bacteria</taxon>
        <taxon>Bacillati</taxon>
        <taxon>Bacillota</taxon>
        <taxon>Clostridia</taxon>
        <taxon>Eubacteriales</taxon>
        <taxon>Clostridiales Family XVII. Incertae Sedis</taxon>
        <taxon>Thermaerobacter</taxon>
    </lineage>
</organism>
<accession>E6SJ05</accession>
<dbReference type="NCBIfam" id="TIGR00035">
    <property type="entry name" value="asp_race"/>
    <property type="match status" value="1"/>
</dbReference>
<reference evidence="5" key="2">
    <citation type="journal article" date="2010" name="Stand. Genomic Sci.">
        <title>Complete genome sequence of Thermaerobacter marianensis type strain (7p75aT).</title>
        <authorList>
            <person name="Han C."/>
            <person name="Gu W."/>
            <person name="Zhang X."/>
            <person name="Lapidus A."/>
            <person name="Nolan M."/>
            <person name="Copeland A."/>
            <person name="Lucas S."/>
            <person name="Glavina Del Rio T."/>
            <person name="Tice H."/>
            <person name="Cheng J."/>
            <person name="Tapia R."/>
            <person name="Goodwin L."/>
            <person name="Pitluck S."/>
            <person name="Pagani I."/>
            <person name="Ivanova N."/>
            <person name="Mavromatis K."/>
            <person name="Mikhailova N."/>
            <person name="Pati A."/>
            <person name="Chen A."/>
            <person name="Palaniappan K."/>
            <person name="Land M."/>
            <person name="Hauser L."/>
            <person name="Chang Y."/>
            <person name="Jeffries C."/>
            <person name="Schneider S."/>
            <person name="Rohde M."/>
            <person name="Goker M."/>
            <person name="Pukall R."/>
            <person name="Woyke T."/>
            <person name="Bristow J."/>
            <person name="Eisen J."/>
            <person name="Markowitz V."/>
            <person name="Hugenholtz P."/>
            <person name="Kyrpides N."/>
            <person name="Klenk H."/>
            <person name="Detter J."/>
        </authorList>
    </citation>
    <scope>NUCLEOTIDE SEQUENCE [LARGE SCALE GENOMIC DNA]</scope>
    <source>
        <strain evidence="5">ATCC 700841 / DSM 12885 / JCM 10246 / 7p75a</strain>
    </source>
</reference>
<dbReference type="KEGG" id="tmr:Tmar_0886"/>
<dbReference type="HOGENOM" id="CLU_055360_2_1_9"/>
<name>E6SJ05_THEM7</name>
<keyword evidence="2" id="KW-0413">Isomerase</keyword>
<dbReference type="AlphaFoldDB" id="E6SJ05"/>
<dbReference type="GO" id="GO:0047661">
    <property type="term" value="F:amino-acid racemase activity"/>
    <property type="evidence" value="ECO:0007669"/>
    <property type="project" value="InterPro"/>
</dbReference>
<dbReference type="Proteomes" id="UP000008915">
    <property type="component" value="Chromosome"/>
</dbReference>
<proteinExistence type="inferred from homology"/>
<dbReference type="EMBL" id="CP002344">
    <property type="protein sequence ID" value="ADU51000.1"/>
    <property type="molecule type" value="Genomic_DNA"/>
</dbReference>
<dbReference type="STRING" id="644966.Tmar_0886"/>
<dbReference type="Pfam" id="PF01177">
    <property type="entry name" value="Asp_Glu_race"/>
    <property type="match status" value="1"/>
</dbReference>
<dbReference type="PANTHER" id="PTHR21198:SF7">
    <property type="entry name" value="ASPARTATE-GLUTAMATE RACEMASE FAMILY"/>
    <property type="match status" value="1"/>
</dbReference>
<evidence type="ECO:0000313" key="5">
    <source>
        <dbReference type="Proteomes" id="UP000008915"/>
    </source>
</evidence>
<dbReference type="InterPro" id="IPR004380">
    <property type="entry name" value="Asp_race"/>
</dbReference>